<sequence>MSFLEERALSEASLAPRDRLTIRQVHHPRLSPDLRRLAHFFCTEGVYAAAVFRIEGRPDAVVLAEAVAVHQRAVPGVSRISVIINFSGDLSTLLPLQHSAVKASLRTWANDLIAEWTQLLARHGDTIATTRAIEYDGLRMYQRDPPTELPILVPFPLVGLRKGSRRTHPPPSQQRYLDPRTTLDPAFFRYPTAEQFAAIREEEEEEESTGSDEGEDGQEEGGDSDKVLAEEDETPEEGSYNENNEGEQSEEEEDEEGEEEHEEGPAGSEWKAVPKEALRTGTEAEDPEAGRKREEIAAGKELELASATSLHIHGDPNRDPEPPRPEDGDLAATTPTPSARRRSRSPSFPTRPPVRRRADTGDRSSSPITLSPTP</sequence>
<feature type="compositionally biased region" description="Polar residues" evidence="1">
    <location>
        <begin position="363"/>
        <end position="374"/>
    </location>
</feature>
<comment type="caution">
    <text evidence="2">The sequence shown here is derived from an EMBL/GenBank/DDBJ whole genome shotgun (WGS) entry which is preliminary data.</text>
</comment>
<feature type="compositionally biased region" description="Basic and acidic residues" evidence="1">
    <location>
        <begin position="312"/>
        <end position="327"/>
    </location>
</feature>
<evidence type="ECO:0000313" key="3">
    <source>
        <dbReference type="Proteomes" id="UP000265515"/>
    </source>
</evidence>
<feature type="region of interest" description="Disordered" evidence="1">
    <location>
        <begin position="161"/>
        <end position="182"/>
    </location>
</feature>
<dbReference type="EMBL" id="BFEA01000470">
    <property type="protein sequence ID" value="GBG84285.1"/>
    <property type="molecule type" value="Genomic_DNA"/>
</dbReference>
<feature type="compositionally biased region" description="Acidic residues" evidence="1">
    <location>
        <begin position="244"/>
        <end position="262"/>
    </location>
</feature>
<dbReference type="Proteomes" id="UP000265515">
    <property type="component" value="Unassembled WGS sequence"/>
</dbReference>
<dbReference type="Gramene" id="GBG84285">
    <property type="protein sequence ID" value="GBG84285"/>
    <property type="gene ID" value="CBR_g38256"/>
</dbReference>
<evidence type="ECO:0000313" key="2">
    <source>
        <dbReference type="EMBL" id="GBG84285.1"/>
    </source>
</evidence>
<gene>
    <name evidence="2" type="ORF">CBR_g38256</name>
</gene>
<reference evidence="2 3" key="1">
    <citation type="journal article" date="2018" name="Cell">
        <title>The Chara Genome: Secondary Complexity and Implications for Plant Terrestrialization.</title>
        <authorList>
            <person name="Nishiyama T."/>
            <person name="Sakayama H."/>
            <person name="Vries J.D."/>
            <person name="Buschmann H."/>
            <person name="Saint-Marcoux D."/>
            <person name="Ullrich K.K."/>
            <person name="Haas F.B."/>
            <person name="Vanderstraeten L."/>
            <person name="Becker D."/>
            <person name="Lang D."/>
            <person name="Vosolsobe S."/>
            <person name="Rombauts S."/>
            <person name="Wilhelmsson P.K.I."/>
            <person name="Janitza P."/>
            <person name="Kern R."/>
            <person name="Heyl A."/>
            <person name="Rumpler F."/>
            <person name="Villalobos L.I.A.C."/>
            <person name="Clay J.M."/>
            <person name="Skokan R."/>
            <person name="Toyoda A."/>
            <person name="Suzuki Y."/>
            <person name="Kagoshima H."/>
            <person name="Schijlen E."/>
            <person name="Tajeshwar N."/>
            <person name="Catarino B."/>
            <person name="Hetherington A.J."/>
            <person name="Saltykova A."/>
            <person name="Bonnot C."/>
            <person name="Breuninger H."/>
            <person name="Symeonidi A."/>
            <person name="Radhakrishnan G.V."/>
            <person name="Van Nieuwerburgh F."/>
            <person name="Deforce D."/>
            <person name="Chang C."/>
            <person name="Karol K.G."/>
            <person name="Hedrich R."/>
            <person name="Ulvskov P."/>
            <person name="Glockner G."/>
            <person name="Delwiche C.F."/>
            <person name="Petrasek J."/>
            <person name="Van de Peer Y."/>
            <person name="Friml J."/>
            <person name="Beilby M."/>
            <person name="Dolan L."/>
            <person name="Kohara Y."/>
            <person name="Sugano S."/>
            <person name="Fujiyama A."/>
            <person name="Delaux P.-M."/>
            <person name="Quint M."/>
            <person name="TheiBen G."/>
            <person name="Hagemann M."/>
            <person name="Harholt J."/>
            <person name="Dunand C."/>
            <person name="Zachgo S."/>
            <person name="Langdale J."/>
            <person name="Maumus F."/>
            <person name="Straeten D.V.D."/>
            <person name="Gould S.B."/>
            <person name="Rensing S.A."/>
        </authorList>
    </citation>
    <scope>NUCLEOTIDE SEQUENCE [LARGE SCALE GENOMIC DNA]</scope>
    <source>
        <strain evidence="2 3">S276</strain>
    </source>
</reference>
<accession>A0A388LPW5</accession>
<protein>
    <submittedName>
        <fullName evidence="2">Uncharacterized protein</fullName>
    </submittedName>
</protein>
<dbReference type="AlphaFoldDB" id="A0A388LPW5"/>
<feature type="compositionally biased region" description="Basic and acidic residues" evidence="1">
    <location>
        <begin position="288"/>
        <end position="303"/>
    </location>
</feature>
<organism evidence="2 3">
    <name type="scientific">Chara braunii</name>
    <name type="common">Braun's stonewort</name>
    <dbReference type="NCBI Taxonomy" id="69332"/>
    <lineage>
        <taxon>Eukaryota</taxon>
        <taxon>Viridiplantae</taxon>
        <taxon>Streptophyta</taxon>
        <taxon>Charophyceae</taxon>
        <taxon>Charales</taxon>
        <taxon>Characeae</taxon>
        <taxon>Chara</taxon>
    </lineage>
</organism>
<name>A0A388LPW5_CHABU</name>
<keyword evidence="3" id="KW-1185">Reference proteome</keyword>
<feature type="compositionally biased region" description="Acidic residues" evidence="1">
    <location>
        <begin position="201"/>
        <end position="222"/>
    </location>
</feature>
<proteinExistence type="predicted"/>
<feature type="region of interest" description="Disordered" evidence="1">
    <location>
        <begin position="200"/>
        <end position="374"/>
    </location>
</feature>
<evidence type="ECO:0000256" key="1">
    <source>
        <dbReference type="SAM" id="MobiDB-lite"/>
    </source>
</evidence>